<dbReference type="Pfam" id="PF04018">
    <property type="entry name" value="VCA0040-like"/>
    <property type="match status" value="1"/>
</dbReference>
<accession>A0A895XT72</accession>
<proteinExistence type="predicted"/>
<feature type="transmembrane region" description="Helical" evidence="2">
    <location>
        <begin position="224"/>
        <end position="242"/>
    </location>
</feature>
<evidence type="ECO:0000256" key="2">
    <source>
        <dbReference type="SAM" id="Phobius"/>
    </source>
</evidence>
<keyword evidence="4" id="KW-1185">Reference proteome</keyword>
<keyword evidence="2" id="KW-0472">Membrane</keyword>
<organism evidence="3 4">
    <name type="scientific">Natronoglycomyces albus</name>
    <dbReference type="NCBI Taxonomy" id="2811108"/>
    <lineage>
        <taxon>Bacteria</taxon>
        <taxon>Bacillati</taxon>
        <taxon>Actinomycetota</taxon>
        <taxon>Actinomycetes</taxon>
        <taxon>Glycomycetales</taxon>
        <taxon>Glycomycetaceae</taxon>
        <taxon>Natronoglycomyces</taxon>
    </lineage>
</organism>
<name>A0A895XT72_9ACTN</name>
<feature type="transmembrane region" description="Helical" evidence="2">
    <location>
        <begin position="286"/>
        <end position="308"/>
    </location>
</feature>
<gene>
    <name evidence="3" type="ORF">JQS30_00500</name>
</gene>
<evidence type="ECO:0000313" key="4">
    <source>
        <dbReference type="Proteomes" id="UP000662939"/>
    </source>
</evidence>
<keyword evidence="2" id="KW-0812">Transmembrane</keyword>
<evidence type="ECO:0000256" key="1">
    <source>
        <dbReference type="SAM" id="MobiDB-lite"/>
    </source>
</evidence>
<feature type="transmembrane region" description="Helical" evidence="2">
    <location>
        <begin position="97"/>
        <end position="117"/>
    </location>
</feature>
<protein>
    <submittedName>
        <fullName evidence="3">DUF368 domain-containing protein</fullName>
    </submittedName>
</protein>
<feature type="transmembrane region" description="Helical" evidence="2">
    <location>
        <begin position="183"/>
        <end position="212"/>
    </location>
</feature>
<dbReference type="EMBL" id="CP070496">
    <property type="protein sequence ID" value="QSB05460.1"/>
    <property type="molecule type" value="Genomic_DNA"/>
</dbReference>
<reference evidence="3" key="1">
    <citation type="submission" date="2021-02" db="EMBL/GenBank/DDBJ databases">
        <title>Natronoglycomyces albus gen. nov., sp. nov, a haloalkaliphilic actinobacterium from a soda solonchak soil.</title>
        <authorList>
            <person name="Sorokin D.Y."/>
            <person name="Khijniak T.V."/>
            <person name="Zakharycheva A.P."/>
            <person name="Boueva O.V."/>
            <person name="Ariskina E.V."/>
            <person name="Hahnke R.L."/>
            <person name="Bunk B."/>
            <person name="Sproer C."/>
            <person name="Schumann P."/>
            <person name="Evtushenko L.I."/>
            <person name="Kublanov I.V."/>
        </authorList>
    </citation>
    <scope>NUCLEOTIDE SEQUENCE</scope>
    <source>
        <strain evidence="3">DSM 106290</strain>
    </source>
</reference>
<dbReference type="RefSeq" id="WP_213171468.1">
    <property type="nucleotide sequence ID" value="NZ_CP070496.1"/>
</dbReference>
<dbReference type="AlphaFoldDB" id="A0A895XT72"/>
<sequence length="319" mass="34280">MNVRTPVENRMGHDHAEDVTPPSPTQWRKSPGLMVRGGLVGVAEAVPGISGGTVSLVVGIYDRLIDAAGDTISGIKFVLTGRFSKGWATWKTVDWRFILPIIAGMSVGLIAALMTVAPLLEDHPTQTRAVLFGMIAVSVLVPLRMMRQRMRPVDWVLLVAGVVTAAILTSLPQSQVGDPSLWLVLFGTAIAINALVVPGLSGSFILMAMGLYIPVQHAVSDRDMAFIGVFFLGAVIGLSVFVKRLQWLLHHKRQATLAVLAGLMIGSLRALWPWQDDDRMLQAPEGHLGIPILLAIIGALIVTVALIVEARAASKQDES</sequence>
<dbReference type="Proteomes" id="UP000662939">
    <property type="component" value="Chromosome"/>
</dbReference>
<dbReference type="KEGG" id="nav:JQS30_00500"/>
<feature type="region of interest" description="Disordered" evidence="1">
    <location>
        <begin position="1"/>
        <end position="27"/>
    </location>
</feature>
<dbReference type="InterPro" id="IPR007163">
    <property type="entry name" value="VCA0040-like"/>
</dbReference>
<feature type="transmembrane region" description="Helical" evidence="2">
    <location>
        <begin position="152"/>
        <end position="171"/>
    </location>
</feature>
<feature type="transmembrane region" description="Helical" evidence="2">
    <location>
        <begin position="129"/>
        <end position="146"/>
    </location>
</feature>
<evidence type="ECO:0000313" key="3">
    <source>
        <dbReference type="EMBL" id="QSB05460.1"/>
    </source>
</evidence>
<dbReference type="PANTHER" id="PTHR37308:SF1">
    <property type="entry name" value="POLYPRENYL-PHOSPHATE TRANSPORTER"/>
    <property type="match status" value="1"/>
</dbReference>
<dbReference type="PANTHER" id="PTHR37308">
    <property type="entry name" value="INTEGRAL MEMBRANE PROTEIN"/>
    <property type="match status" value="1"/>
</dbReference>
<keyword evidence="2" id="KW-1133">Transmembrane helix</keyword>